<dbReference type="AlphaFoldDB" id="A0AAN8WER0"/>
<evidence type="ECO:0000256" key="6">
    <source>
        <dbReference type="ARBA" id="ARBA00022824"/>
    </source>
</evidence>
<dbReference type="SMART" id="SM00780">
    <property type="entry name" value="PIG-X"/>
    <property type="match status" value="1"/>
</dbReference>
<evidence type="ECO:0000313" key="13">
    <source>
        <dbReference type="Proteomes" id="UP001370490"/>
    </source>
</evidence>
<dbReference type="GO" id="GO:0006506">
    <property type="term" value="P:GPI anchor biosynthetic process"/>
    <property type="evidence" value="ECO:0007669"/>
    <property type="project" value="UniProtKB-KW"/>
</dbReference>
<feature type="signal peptide" evidence="11">
    <location>
        <begin position="1"/>
        <end position="33"/>
    </location>
</feature>
<dbReference type="Proteomes" id="UP001370490">
    <property type="component" value="Unassembled WGS sequence"/>
</dbReference>
<comment type="pathway">
    <text evidence="2">Glycolipid biosynthesis; glycosylphosphatidylinositol-anchor biosynthesis.</text>
</comment>
<dbReference type="InterPro" id="IPR040039">
    <property type="entry name" value="PIGX"/>
</dbReference>
<dbReference type="PANTHER" id="PTHR28650">
    <property type="entry name" value="PHOSPHATIDYLINOSITOL-GLYCAN BIOSYNTHESIS CLASS X PROTEIN"/>
    <property type="match status" value="1"/>
</dbReference>
<protein>
    <submittedName>
        <fullName evidence="12">Glycosylphosphatidylinositol-mannosyltransferase I, PIG-X/PBN1</fullName>
    </submittedName>
</protein>
<comment type="subcellular location">
    <subcellularLocation>
        <location evidence="1">Endoplasmic reticulum membrane</location>
        <topology evidence="1">Single-pass membrane protein</topology>
    </subcellularLocation>
</comment>
<keyword evidence="13" id="KW-1185">Reference proteome</keyword>
<evidence type="ECO:0000256" key="4">
    <source>
        <dbReference type="ARBA" id="ARBA00022502"/>
    </source>
</evidence>
<keyword evidence="5 10" id="KW-0812">Transmembrane</keyword>
<keyword evidence="7 10" id="KW-1133">Transmembrane helix</keyword>
<keyword evidence="9" id="KW-0325">Glycoprotein</keyword>
<evidence type="ECO:0000256" key="1">
    <source>
        <dbReference type="ARBA" id="ARBA00004389"/>
    </source>
</evidence>
<sequence length="312" mass="34829">MMEAQPGRLICMKFLFMGCLIFFLGGRSFSASGEVNVYVKTKDSNTSTFSYSAKYLFGSYSGRYDSMLDSDFQDFKFKLLTSSCKVLQNDVELQPRLAILQRSLIGEGSHRRLVSSIRYSGQASSIPELPAYLCRLIVVERLPFGVFADPFELQNLVHHKVFTEAAVFGDTNLELPSFLSNRTVVEIHMDLGCNSSGHVEGLEINIVLPLHARYPPLEDGGYSTVKLNEPDIFMNYKTEQKPHNWVCLLTPTIESDKGKTDVLVWNVPCGIKAHTGLVTMVTFVSALLSTLFIVLTSFYGSNAEVTKDLKES</sequence>
<evidence type="ECO:0000256" key="8">
    <source>
        <dbReference type="ARBA" id="ARBA00023136"/>
    </source>
</evidence>
<evidence type="ECO:0000256" key="9">
    <source>
        <dbReference type="ARBA" id="ARBA00023180"/>
    </source>
</evidence>
<evidence type="ECO:0000256" key="5">
    <source>
        <dbReference type="ARBA" id="ARBA00022692"/>
    </source>
</evidence>
<feature type="transmembrane region" description="Helical" evidence="10">
    <location>
        <begin position="277"/>
        <end position="300"/>
    </location>
</feature>
<keyword evidence="6" id="KW-0256">Endoplasmic reticulum</keyword>
<evidence type="ECO:0000256" key="11">
    <source>
        <dbReference type="SAM" id="SignalP"/>
    </source>
</evidence>
<name>A0AAN8WER0_9MAGN</name>
<evidence type="ECO:0000256" key="7">
    <source>
        <dbReference type="ARBA" id="ARBA00022989"/>
    </source>
</evidence>
<accession>A0AAN8WER0</accession>
<organism evidence="12 13">
    <name type="scientific">Dillenia turbinata</name>
    <dbReference type="NCBI Taxonomy" id="194707"/>
    <lineage>
        <taxon>Eukaryota</taxon>
        <taxon>Viridiplantae</taxon>
        <taxon>Streptophyta</taxon>
        <taxon>Embryophyta</taxon>
        <taxon>Tracheophyta</taxon>
        <taxon>Spermatophyta</taxon>
        <taxon>Magnoliopsida</taxon>
        <taxon>eudicotyledons</taxon>
        <taxon>Gunneridae</taxon>
        <taxon>Pentapetalae</taxon>
        <taxon>Dilleniales</taxon>
        <taxon>Dilleniaceae</taxon>
        <taxon>Dillenia</taxon>
    </lineage>
</organism>
<proteinExistence type="inferred from homology"/>
<keyword evidence="4" id="KW-0337">GPI-anchor biosynthesis</keyword>
<dbReference type="InterPro" id="IPR013233">
    <property type="entry name" value="PIG-X/PBN1"/>
</dbReference>
<dbReference type="PANTHER" id="PTHR28650:SF1">
    <property type="entry name" value="PHOSPHATIDYLINOSITOL-GLYCAN BIOSYNTHESIS CLASS X PROTEIN"/>
    <property type="match status" value="1"/>
</dbReference>
<evidence type="ECO:0000256" key="2">
    <source>
        <dbReference type="ARBA" id="ARBA00004687"/>
    </source>
</evidence>
<evidence type="ECO:0000256" key="10">
    <source>
        <dbReference type="SAM" id="Phobius"/>
    </source>
</evidence>
<evidence type="ECO:0000313" key="12">
    <source>
        <dbReference type="EMBL" id="KAK6947391.1"/>
    </source>
</evidence>
<keyword evidence="8 10" id="KW-0472">Membrane</keyword>
<comment type="caution">
    <text evidence="12">The sequence shown here is derived from an EMBL/GenBank/DDBJ whole genome shotgun (WGS) entry which is preliminary data.</text>
</comment>
<dbReference type="GO" id="GO:0005789">
    <property type="term" value="C:endoplasmic reticulum membrane"/>
    <property type="evidence" value="ECO:0007669"/>
    <property type="project" value="UniProtKB-SubCell"/>
</dbReference>
<gene>
    <name evidence="12" type="ORF">RJ641_000864</name>
</gene>
<dbReference type="Pfam" id="PF08320">
    <property type="entry name" value="PIG-X"/>
    <property type="match status" value="1"/>
</dbReference>
<evidence type="ECO:0000256" key="3">
    <source>
        <dbReference type="ARBA" id="ARBA00010345"/>
    </source>
</evidence>
<keyword evidence="11" id="KW-0732">Signal</keyword>
<comment type="similarity">
    <text evidence="3">Belongs to the PIGX family.</text>
</comment>
<reference evidence="12 13" key="1">
    <citation type="submission" date="2023-12" db="EMBL/GenBank/DDBJ databases">
        <title>A high-quality genome assembly for Dillenia turbinata (Dilleniales).</title>
        <authorList>
            <person name="Chanderbali A."/>
        </authorList>
    </citation>
    <scope>NUCLEOTIDE SEQUENCE [LARGE SCALE GENOMIC DNA]</scope>
    <source>
        <strain evidence="12">LSX21</strain>
        <tissue evidence="12">Leaf</tissue>
    </source>
</reference>
<dbReference type="EMBL" id="JBAMMX010000001">
    <property type="protein sequence ID" value="KAK6947391.1"/>
    <property type="molecule type" value="Genomic_DNA"/>
</dbReference>
<feature type="chain" id="PRO_5042934308" evidence="11">
    <location>
        <begin position="34"/>
        <end position="312"/>
    </location>
</feature>